<keyword evidence="3" id="KW-0804">Transcription</keyword>
<dbReference type="GO" id="GO:0003700">
    <property type="term" value="F:DNA-binding transcription factor activity"/>
    <property type="evidence" value="ECO:0007669"/>
    <property type="project" value="TreeGrafter"/>
</dbReference>
<dbReference type="GO" id="GO:0000976">
    <property type="term" value="F:transcription cis-regulatory region binding"/>
    <property type="evidence" value="ECO:0007669"/>
    <property type="project" value="TreeGrafter"/>
</dbReference>
<dbReference type="PROSITE" id="PS50977">
    <property type="entry name" value="HTH_TETR_2"/>
    <property type="match status" value="1"/>
</dbReference>
<keyword evidence="7" id="KW-1185">Reference proteome</keyword>
<dbReference type="PANTHER" id="PTHR30055:SF238">
    <property type="entry name" value="MYCOFACTOCIN BIOSYNTHESIS TRANSCRIPTIONAL REGULATOR MFTR-RELATED"/>
    <property type="match status" value="1"/>
</dbReference>
<dbReference type="SUPFAM" id="SSF46689">
    <property type="entry name" value="Homeodomain-like"/>
    <property type="match status" value="1"/>
</dbReference>
<name>A0A8H9GH46_9MICO</name>
<sequence>MATAWDRQRAALREEITETARTLFVEKGFDATTVDEIAQAVGISRRSFFRYFGTKEDVVLGDLTGRADALARALAARPADEDPWTALRTAMLDSRSETFTDVRSDLAITRMMRDTPSLRARKFEKRQYWSEVLTPLVAERITEGDATVRAAAVVAAVLACVDIASDVWAESGGTADIVAVYDEAVAALRD</sequence>
<keyword evidence="1" id="KW-0805">Transcription regulation</keyword>
<dbReference type="AlphaFoldDB" id="A0A8H9GH46"/>
<evidence type="ECO:0000259" key="5">
    <source>
        <dbReference type="PROSITE" id="PS50977"/>
    </source>
</evidence>
<dbReference type="InterPro" id="IPR001647">
    <property type="entry name" value="HTH_TetR"/>
</dbReference>
<evidence type="ECO:0000256" key="3">
    <source>
        <dbReference type="ARBA" id="ARBA00023163"/>
    </source>
</evidence>
<organism evidence="6 7">
    <name type="scientific">Promicromonospora citrea</name>
    <dbReference type="NCBI Taxonomy" id="43677"/>
    <lineage>
        <taxon>Bacteria</taxon>
        <taxon>Bacillati</taxon>
        <taxon>Actinomycetota</taxon>
        <taxon>Actinomycetes</taxon>
        <taxon>Micrococcales</taxon>
        <taxon>Promicromonosporaceae</taxon>
        <taxon>Promicromonospora</taxon>
    </lineage>
</organism>
<dbReference type="InterPro" id="IPR041347">
    <property type="entry name" value="MftR_C"/>
</dbReference>
<dbReference type="Pfam" id="PF17754">
    <property type="entry name" value="TetR_C_14"/>
    <property type="match status" value="1"/>
</dbReference>
<dbReference type="Gene3D" id="1.10.10.60">
    <property type="entry name" value="Homeodomain-like"/>
    <property type="match status" value="1"/>
</dbReference>
<proteinExistence type="predicted"/>
<dbReference type="EMBL" id="BMPT01000004">
    <property type="protein sequence ID" value="GGM18128.1"/>
    <property type="molecule type" value="Genomic_DNA"/>
</dbReference>
<dbReference type="RefSeq" id="WP_171106554.1">
    <property type="nucleotide sequence ID" value="NZ_BMPT01000004.1"/>
</dbReference>
<dbReference type="InterPro" id="IPR009057">
    <property type="entry name" value="Homeodomain-like_sf"/>
</dbReference>
<dbReference type="InterPro" id="IPR050109">
    <property type="entry name" value="HTH-type_TetR-like_transc_reg"/>
</dbReference>
<protein>
    <submittedName>
        <fullName evidence="6">TetR family transcriptional regulator</fullName>
    </submittedName>
</protein>
<feature type="DNA-binding region" description="H-T-H motif" evidence="4">
    <location>
        <begin position="33"/>
        <end position="52"/>
    </location>
</feature>
<accession>A0A8H9GH46</accession>
<dbReference type="InterPro" id="IPR023772">
    <property type="entry name" value="DNA-bd_HTH_TetR-type_CS"/>
</dbReference>
<evidence type="ECO:0000256" key="4">
    <source>
        <dbReference type="PROSITE-ProRule" id="PRU00335"/>
    </source>
</evidence>
<dbReference type="PRINTS" id="PR00455">
    <property type="entry name" value="HTHTETR"/>
</dbReference>
<comment type="caution">
    <text evidence="6">The sequence shown here is derived from an EMBL/GenBank/DDBJ whole genome shotgun (WGS) entry which is preliminary data.</text>
</comment>
<feature type="domain" description="HTH tetR-type" evidence="5">
    <location>
        <begin position="10"/>
        <end position="70"/>
    </location>
</feature>
<keyword evidence="2 4" id="KW-0238">DNA-binding</keyword>
<evidence type="ECO:0000313" key="6">
    <source>
        <dbReference type="EMBL" id="GGM18128.1"/>
    </source>
</evidence>
<dbReference type="PROSITE" id="PS01081">
    <property type="entry name" value="HTH_TETR_1"/>
    <property type="match status" value="1"/>
</dbReference>
<reference evidence="6" key="2">
    <citation type="submission" date="2020-09" db="EMBL/GenBank/DDBJ databases">
        <authorList>
            <person name="Sun Q."/>
            <person name="Ohkuma M."/>
        </authorList>
    </citation>
    <scope>NUCLEOTIDE SEQUENCE</scope>
    <source>
        <strain evidence="6">JCM 3051</strain>
    </source>
</reference>
<dbReference type="Proteomes" id="UP000655589">
    <property type="component" value="Unassembled WGS sequence"/>
</dbReference>
<evidence type="ECO:0000313" key="7">
    <source>
        <dbReference type="Proteomes" id="UP000655589"/>
    </source>
</evidence>
<gene>
    <name evidence="6" type="ORF">GCM10010102_12200</name>
</gene>
<evidence type="ECO:0000256" key="2">
    <source>
        <dbReference type="ARBA" id="ARBA00023125"/>
    </source>
</evidence>
<dbReference type="Pfam" id="PF00440">
    <property type="entry name" value="TetR_N"/>
    <property type="match status" value="1"/>
</dbReference>
<dbReference type="Gene3D" id="1.10.357.10">
    <property type="entry name" value="Tetracycline Repressor, domain 2"/>
    <property type="match status" value="1"/>
</dbReference>
<reference evidence="6" key="1">
    <citation type="journal article" date="2014" name="Int. J. Syst. Evol. Microbiol.">
        <title>Complete genome sequence of Corynebacterium casei LMG S-19264T (=DSM 44701T), isolated from a smear-ripened cheese.</title>
        <authorList>
            <consortium name="US DOE Joint Genome Institute (JGI-PGF)"/>
            <person name="Walter F."/>
            <person name="Albersmeier A."/>
            <person name="Kalinowski J."/>
            <person name="Ruckert C."/>
        </authorList>
    </citation>
    <scope>NUCLEOTIDE SEQUENCE</scope>
    <source>
        <strain evidence="6">JCM 3051</strain>
    </source>
</reference>
<dbReference type="PANTHER" id="PTHR30055">
    <property type="entry name" value="HTH-TYPE TRANSCRIPTIONAL REGULATOR RUTR"/>
    <property type="match status" value="1"/>
</dbReference>
<evidence type="ECO:0000256" key="1">
    <source>
        <dbReference type="ARBA" id="ARBA00023015"/>
    </source>
</evidence>